<dbReference type="AlphaFoldDB" id="A0A6G8F289"/>
<dbReference type="Pfam" id="PF13464">
    <property type="entry name" value="RodZ_C"/>
    <property type="match status" value="1"/>
</dbReference>
<feature type="domain" description="Cytoskeleton protein RodZ-like C-terminal" evidence="2">
    <location>
        <begin position="245"/>
        <end position="301"/>
    </location>
</feature>
<dbReference type="InterPro" id="IPR001387">
    <property type="entry name" value="Cro/C1-type_HTH"/>
</dbReference>
<dbReference type="GO" id="GO:0003677">
    <property type="term" value="F:DNA binding"/>
    <property type="evidence" value="ECO:0007669"/>
    <property type="project" value="InterPro"/>
</dbReference>
<reference evidence="3" key="1">
    <citation type="journal article" date="2020" name="J. ISSAAS">
        <title>Lactobacilli and other gastrointestinal microbiota of Peromyscus leucopus, reservoir host for agents of Lyme disease and other zoonoses in North America.</title>
        <authorList>
            <person name="Milovic A."/>
            <person name="Bassam K."/>
            <person name="Shao H."/>
            <person name="Chatzistamou I."/>
            <person name="Tufts D.M."/>
            <person name="Diuk-Wasser M."/>
            <person name="Barbour A.G."/>
        </authorList>
    </citation>
    <scope>NUCLEOTIDE SEQUENCE</scope>
    <source>
        <strain evidence="3">LL90</strain>
    </source>
</reference>
<dbReference type="Pfam" id="PF13413">
    <property type="entry name" value="HTH_25"/>
    <property type="match status" value="1"/>
</dbReference>
<dbReference type="InterPro" id="IPR025194">
    <property type="entry name" value="RodZ-like_C"/>
</dbReference>
<sequence>MTKETETTRKSAKTVRKSVEEPVAVAQKAVAKPADVKQPENDKVGAILYHERLKKDLNLAEIAQMLCIRRAYLEAIEKGNYAELPSMPYSAGFVNAYAKYLGLNHTRITQLFREEINVDTKSVNSFVNEDITSEASVPNKVYVLAGIAAAVLVGFAWSFFSPSSDAVDNGNTIAVETVVERQDSQAGEVEYFDASKAVADVVETVNENVKNEETASQVVISEESYVEKEVEAQPVLPQIEVKIVREDTWIEVRDADKVYISKVLHVGESYRFPDVKGLIFSSGKVKGVDVYVNGKITPVIQPNKKMNIKIDDVLNANH</sequence>
<keyword evidence="1" id="KW-1133">Transmembrane helix</keyword>
<gene>
    <name evidence="3" type="ORF">PlAlph_1270</name>
</gene>
<dbReference type="PANTHER" id="PTHR34475">
    <property type="match status" value="1"/>
</dbReference>
<dbReference type="CDD" id="cd00093">
    <property type="entry name" value="HTH_XRE"/>
    <property type="match status" value="1"/>
</dbReference>
<organism evidence="3">
    <name type="scientific">uncultured Alphaproteobacteria bacterium</name>
    <dbReference type="NCBI Taxonomy" id="91750"/>
    <lineage>
        <taxon>Bacteria</taxon>
        <taxon>Pseudomonadati</taxon>
        <taxon>Pseudomonadota</taxon>
        <taxon>Alphaproteobacteria</taxon>
        <taxon>environmental samples</taxon>
    </lineage>
</organism>
<dbReference type="EMBL" id="MN990728">
    <property type="protein sequence ID" value="QIM10373.1"/>
    <property type="molecule type" value="Genomic_DNA"/>
</dbReference>
<dbReference type="Gene3D" id="1.10.260.40">
    <property type="entry name" value="lambda repressor-like DNA-binding domains"/>
    <property type="match status" value="1"/>
</dbReference>
<keyword evidence="1" id="KW-0812">Transmembrane</keyword>
<keyword evidence="1" id="KW-0472">Membrane</keyword>
<name>A0A6G8F289_9PROT</name>
<dbReference type="InterPro" id="IPR050400">
    <property type="entry name" value="Bact_Cytoskel_RodZ"/>
</dbReference>
<proteinExistence type="predicted"/>
<evidence type="ECO:0000313" key="3">
    <source>
        <dbReference type="EMBL" id="QIM10373.1"/>
    </source>
</evidence>
<dbReference type="PANTHER" id="PTHR34475:SF1">
    <property type="entry name" value="CYTOSKELETON PROTEIN RODZ"/>
    <property type="match status" value="1"/>
</dbReference>
<dbReference type="SUPFAM" id="SSF47413">
    <property type="entry name" value="lambda repressor-like DNA-binding domains"/>
    <property type="match status" value="1"/>
</dbReference>
<evidence type="ECO:0000256" key="1">
    <source>
        <dbReference type="SAM" id="Phobius"/>
    </source>
</evidence>
<feature type="transmembrane region" description="Helical" evidence="1">
    <location>
        <begin position="141"/>
        <end position="160"/>
    </location>
</feature>
<protein>
    <recommendedName>
        <fullName evidence="2">Cytoskeleton protein RodZ-like C-terminal domain-containing protein</fullName>
    </recommendedName>
</protein>
<accession>A0A6G8F289</accession>
<dbReference type="InterPro" id="IPR010982">
    <property type="entry name" value="Lambda_DNA-bd_dom_sf"/>
</dbReference>
<evidence type="ECO:0000259" key="2">
    <source>
        <dbReference type="Pfam" id="PF13464"/>
    </source>
</evidence>